<dbReference type="PANTHER" id="PTHR42942">
    <property type="entry name" value="6-O-METHYLGUANINE DNA METHYLTRANSFERASE"/>
    <property type="match status" value="1"/>
</dbReference>
<keyword evidence="1" id="KW-0227">DNA damage</keyword>
<dbReference type="EMBL" id="JACAZI010000009">
    <property type="protein sequence ID" value="KAF7352431.1"/>
    <property type="molecule type" value="Genomic_DNA"/>
</dbReference>
<dbReference type="GO" id="GO:0006281">
    <property type="term" value="P:DNA repair"/>
    <property type="evidence" value="ECO:0007669"/>
    <property type="project" value="InterPro"/>
</dbReference>
<gene>
    <name evidence="3" type="ORF">MVEN_01207600</name>
</gene>
<dbReference type="InterPro" id="IPR014048">
    <property type="entry name" value="MethylDNA_cys_MeTrfase_DNA-bd"/>
</dbReference>
<dbReference type="AlphaFoldDB" id="A0A8H6Y5R2"/>
<dbReference type="Proteomes" id="UP000620124">
    <property type="component" value="Unassembled WGS sequence"/>
</dbReference>
<comment type="caution">
    <text evidence="3">The sequence shown here is derived from an EMBL/GenBank/DDBJ whole genome shotgun (WGS) entry which is preliminary data.</text>
</comment>
<dbReference type="Pfam" id="PF01035">
    <property type="entry name" value="DNA_binding_1"/>
    <property type="match status" value="1"/>
</dbReference>
<accession>A0A8H6Y5R2</accession>
<reference evidence="3" key="1">
    <citation type="submission" date="2020-05" db="EMBL/GenBank/DDBJ databases">
        <title>Mycena genomes resolve the evolution of fungal bioluminescence.</title>
        <authorList>
            <person name="Tsai I.J."/>
        </authorList>
    </citation>
    <scope>NUCLEOTIDE SEQUENCE</scope>
    <source>
        <strain evidence="3">CCC161011</strain>
    </source>
</reference>
<evidence type="ECO:0000259" key="2">
    <source>
        <dbReference type="Pfam" id="PF01035"/>
    </source>
</evidence>
<keyword evidence="4" id="KW-1185">Reference proteome</keyword>
<evidence type="ECO:0000313" key="3">
    <source>
        <dbReference type="EMBL" id="KAF7352431.1"/>
    </source>
</evidence>
<dbReference type="CDD" id="cd06445">
    <property type="entry name" value="ATase"/>
    <property type="match status" value="1"/>
</dbReference>
<evidence type="ECO:0000256" key="1">
    <source>
        <dbReference type="ARBA" id="ARBA00022763"/>
    </source>
</evidence>
<protein>
    <submittedName>
        <fullName evidence="3">MGMT family protein</fullName>
    </submittedName>
</protein>
<sequence length="116" mass="12346">MDSAEFHAAVYDTIRLIPAGKVTSYGHIARLIGMPNHSRHVGQALKFLTPDTNPPVPWHRVVSSSGAISSRGPGTDGARLQGDALEAEGVEISVTGAGQRKVDFAVWGWFPEPGTI</sequence>
<feature type="domain" description="Methylated-DNA-[protein]-cysteine S-methyltransferase DNA binding" evidence="2">
    <location>
        <begin position="5"/>
        <end position="90"/>
    </location>
</feature>
<evidence type="ECO:0000313" key="4">
    <source>
        <dbReference type="Proteomes" id="UP000620124"/>
    </source>
</evidence>
<dbReference type="Gene3D" id="1.10.10.10">
    <property type="entry name" value="Winged helix-like DNA-binding domain superfamily/Winged helix DNA-binding domain"/>
    <property type="match status" value="1"/>
</dbReference>
<dbReference type="InterPro" id="IPR052520">
    <property type="entry name" value="ATL_DNA_repair"/>
</dbReference>
<dbReference type="OrthoDB" id="2548197at2759"/>
<organism evidence="3 4">
    <name type="scientific">Mycena venus</name>
    <dbReference type="NCBI Taxonomy" id="2733690"/>
    <lineage>
        <taxon>Eukaryota</taxon>
        <taxon>Fungi</taxon>
        <taxon>Dikarya</taxon>
        <taxon>Basidiomycota</taxon>
        <taxon>Agaricomycotina</taxon>
        <taxon>Agaricomycetes</taxon>
        <taxon>Agaricomycetidae</taxon>
        <taxon>Agaricales</taxon>
        <taxon>Marasmiineae</taxon>
        <taxon>Mycenaceae</taxon>
        <taxon>Mycena</taxon>
    </lineage>
</organism>
<proteinExistence type="predicted"/>
<dbReference type="InterPro" id="IPR036217">
    <property type="entry name" value="MethylDNA_cys_MeTrfase_DNAb"/>
</dbReference>
<name>A0A8H6Y5R2_9AGAR</name>
<dbReference type="GO" id="GO:0003824">
    <property type="term" value="F:catalytic activity"/>
    <property type="evidence" value="ECO:0007669"/>
    <property type="project" value="InterPro"/>
</dbReference>
<dbReference type="PANTHER" id="PTHR42942:SF1">
    <property type="entry name" value="ALKYLTRANSFERASE-LIKE PROTEIN 1"/>
    <property type="match status" value="1"/>
</dbReference>
<dbReference type="InterPro" id="IPR036388">
    <property type="entry name" value="WH-like_DNA-bd_sf"/>
</dbReference>
<dbReference type="SUPFAM" id="SSF46767">
    <property type="entry name" value="Methylated DNA-protein cysteine methyltransferase, C-terminal domain"/>
    <property type="match status" value="1"/>
</dbReference>